<reference evidence="1 2" key="2">
    <citation type="journal article" date="2022" name="Mol. Ecol. Resour.">
        <title>The genomes of chicory, endive, great burdock and yacon provide insights into Asteraceae paleo-polyploidization history and plant inulin production.</title>
        <authorList>
            <person name="Fan W."/>
            <person name="Wang S."/>
            <person name="Wang H."/>
            <person name="Wang A."/>
            <person name="Jiang F."/>
            <person name="Liu H."/>
            <person name="Zhao H."/>
            <person name="Xu D."/>
            <person name="Zhang Y."/>
        </authorList>
    </citation>
    <scope>NUCLEOTIDE SEQUENCE [LARGE SCALE GENOMIC DNA]</scope>
    <source>
        <strain evidence="2">cv. Punajuju</strain>
        <tissue evidence="1">Leaves</tissue>
    </source>
</reference>
<proteinExistence type="predicted"/>
<reference evidence="2" key="1">
    <citation type="journal article" date="2022" name="Mol. Ecol. Resour.">
        <title>The genomes of chicory, endive, great burdock and yacon provide insights into Asteraceae palaeo-polyploidization history and plant inulin production.</title>
        <authorList>
            <person name="Fan W."/>
            <person name="Wang S."/>
            <person name="Wang H."/>
            <person name="Wang A."/>
            <person name="Jiang F."/>
            <person name="Liu H."/>
            <person name="Zhao H."/>
            <person name="Xu D."/>
            <person name="Zhang Y."/>
        </authorList>
    </citation>
    <scope>NUCLEOTIDE SEQUENCE [LARGE SCALE GENOMIC DNA]</scope>
    <source>
        <strain evidence="2">cv. Punajuju</strain>
    </source>
</reference>
<name>A0ACB9F1Z8_CICIN</name>
<protein>
    <submittedName>
        <fullName evidence="1">Uncharacterized protein</fullName>
    </submittedName>
</protein>
<evidence type="ECO:0000313" key="1">
    <source>
        <dbReference type="EMBL" id="KAI3764986.1"/>
    </source>
</evidence>
<gene>
    <name evidence="1" type="ORF">L2E82_15005</name>
</gene>
<sequence>MSRKPKPQLTQSLSFPSKPRNPDSMRASIDGHPGKQRATLSNGNATNPANKRASTGVKAKESNATNEERNVATIMGFAAEAPTRLTPPAATAFNDRIAADSILLSAVAIHLLNIN</sequence>
<organism evidence="1 2">
    <name type="scientific">Cichorium intybus</name>
    <name type="common">Chicory</name>
    <dbReference type="NCBI Taxonomy" id="13427"/>
    <lineage>
        <taxon>Eukaryota</taxon>
        <taxon>Viridiplantae</taxon>
        <taxon>Streptophyta</taxon>
        <taxon>Embryophyta</taxon>
        <taxon>Tracheophyta</taxon>
        <taxon>Spermatophyta</taxon>
        <taxon>Magnoliopsida</taxon>
        <taxon>eudicotyledons</taxon>
        <taxon>Gunneridae</taxon>
        <taxon>Pentapetalae</taxon>
        <taxon>asterids</taxon>
        <taxon>campanulids</taxon>
        <taxon>Asterales</taxon>
        <taxon>Asteraceae</taxon>
        <taxon>Cichorioideae</taxon>
        <taxon>Cichorieae</taxon>
        <taxon>Cichoriinae</taxon>
        <taxon>Cichorium</taxon>
    </lineage>
</organism>
<comment type="caution">
    <text evidence="1">The sequence shown here is derived from an EMBL/GenBank/DDBJ whole genome shotgun (WGS) entry which is preliminary data.</text>
</comment>
<dbReference type="EMBL" id="CM042011">
    <property type="protein sequence ID" value="KAI3764986.1"/>
    <property type="molecule type" value="Genomic_DNA"/>
</dbReference>
<evidence type="ECO:0000313" key="2">
    <source>
        <dbReference type="Proteomes" id="UP001055811"/>
    </source>
</evidence>
<accession>A0ACB9F1Z8</accession>
<keyword evidence="2" id="KW-1185">Reference proteome</keyword>
<dbReference type="Proteomes" id="UP001055811">
    <property type="component" value="Linkage Group LG03"/>
</dbReference>